<accession>A0AA86DXD9</accession>
<dbReference type="RefSeq" id="WP_025343856.1">
    <property type="nucleotide sequence ID" value="NZ_CP007201.1"/>
</dbReference>
<evidence type="ECO:0000259" key="2">
    <source>
        <dbReference type="PROSITE" id="PS51733"/>
    </source>
</evidence>
<evidence type="ECO:0000313" key="4">
    <source>
        <dbReference type="Proteomes" id="UP000019322"/>
    </source>
</evidence>
<dbReference type="SUPFAM" id="SSF55681">
    <property type="entry name" value="Class II aaRS and biotin synthetases"/>
    <property type="match status" value="1"/>
</dbReference>
<dbReference type="InterPro" id="IPR004408">
    <property type="entry name" value="Biotin_CoA_COase_ligase"/>
</dbReference>
<reference evidence="3 4" key="1">
    <citation type="journal article" date="2014" name="Environ. Microbiol.">
        <title>Insights into organohalide respiration and the versatile catabolism of Sulfurospirillum multivorans gained from comparative genomics and physiological studies.</title>
        <authorList>
            <person name="Goris T."/>
            <person name="Schubert T."/>
            <person name="Gadkari J."/>
            <person name="Wubet T."/>
            <person name="Tarkka M."/>
            <person name="Buscot F."/>
            <person name="Adrian L."/>
            <person name="Diekert G."/>
        </authorList>
    </citation>
    <scope>NUCLEOTIDE SEQUENCE [LARGE SCALE GENOMIC DNA]</scope>
    <source>
        <strain evidence="4">DM 12446 / JCM 15788 / NBRC 109480</strain>
    </source>
</reference>
<organism evidence="3 4">
    <name type="scientific">Sulfurospirillum multivorans (strain DM 12446 / JCM 15788 / NBRC 109480)</name>
    <dbReference type="NCBI Taxonomy" id="1150621"/>
    <lineage>
        <taxon>Bacteria</taxon>
        <taxon>Pseudomonadati</taxon>
        <taxon>Campylobacterota</taxon>
        <taxon>Epsilonproteobacteria</taxon>
        <taxon>Campylobacterales</taxon>
        <taxon>Sulfurospirillaceae</taxon>
        <taxon>Sulfurospirillum</taxon>
    </lineage>
</organism>
<dbReference type="PANTHER" id="PTHR12835">
    <property type="entry name" value="BIOTIN PROTEIN LIGASE"/>
    <property type="match status" value="1"/>
</dbReference>
<keyword evidence="1 3" id="KW-0436">Ligase</keyword>
<dbReference type="GO" id="GO:0004077">
    <property type="term" value="F:biotin--[biotin carboxyl-carrier protein] ligase activity"/>
    <property type="evidence" value="ECO:0007669"/>
    <property type="project" value="InterPro"/>
</dbReference>
<gene>
    <name evidence="3" type="ORF">SMUL_0679</name>
</gene>
<protein>
    <submittedName>
        <fullName evidence="3">Biotin-protein ligase</fullName>
    </submittedName>
</protein>
<dbReference type="EMBL" id="CP007201">
    <property type="protein sequence ID" value="AHJ11948.1"/>
    <property type="molecule type" value="Genomic_DNA"/>
</dbReference>
<dbReference type="PROSITE" id="PS51733">
    <property type="entry name" value="BPL_LPL_CATALYTIC"/>
    <property type="match status" value="1"/>
</dbReference>
<dbReference type="NCBIfam" id="NF006294">
    <property type="entry name" value="PRK08477.1"/>
    <property type="match status" value="1"/>
</dbReference>
<dbReference type="InterPro" id="IPR045864">
    <property type="entry name" value="aa-tRNA-synth_II/BPL/LPL"/>
</dbReference>
<dbReference type="KEGG" id="smul:SMUL_0679"/>
<dbReference type="GO" id="GO:0005737">
    <property type="term" value="C:cytoplasm"/>
    <property type="evidence" value="ECO:0007669"/>
    <property type="project" value="TreeGrafter"/>
</dbReference>
<evidence type="ECO:0000313" key="3">
    <source>
        <dbReference type="EMBL" id="AHJ11948.1"/>
    </source>
</evidence>
<dbReference type="NCBIfam" id="TIGR00121">
    <property type="entry name" value="birA_ligase"/>
    <property type="match status" value="1"/>
</dbReference>
<dbReference type="PANTHER" id="PTHR12835:SF5">
    <property type="entry name" value="BIOTIN--PROTEIN LIGASE"/>
    <property type="match status" value="1"/>
</dbReference>
<dbReference type="Gene3D" id="3.30.930.10">
    <property type="entry name" value="Bira Bifunctional Protein, Domain 2"/>
    <property type="match status" value="1"/>
</dbReference>
<dbReference type="Proteomes" id="UP000019322">
    <property type="component" value="Chromosome"/>
</dbReference>
<sequence>MEKGLTLVIHWFDSLESTHQYLITSLREGTLFAPCAIGATTQTNGVGSRGNAWVGEAGNLFFSFCVEEKQLPLDLPLASVSIYFSALVKQILEDKGSCVWLKWPNDFYCDTKKIGGMITTKTSVTIVGSIGLNLCSAPENFGTLDIIITPKALAEDLIAKVEEKISWKKVFSKYKIEFDQNRNFSFHLDGKLVSLRDAVLCDDGSIELENKKVYSLR</sequence>
<proteinExistence type="predicted"/>
<name>A0AA86DXD9_SULMK</name>
<feature type="domain" description="BPL/LPL catalytic" evidence="2">
    <location>
        <begin position="1"/>
        <end position="186"/>
    </location>
</feature>
<dbReference type="AlphaFoldDB" id="A0AA86DXD9"/>
<dbReference type="InterPro" id="IPR004143">
    <property type="entry name" value="BPL_LPL_catalytic"/>
</dbReference>
<evidence type="ECO:0000256" key="1">
    <source>
        <dbReference type="ARBA" id="ARBA00022598"/>
    </source>
</evidence>
<dbReference type="Pfam" id="PF03099">
    <property type="entry name" value="BPL_LplA_LipB"/>
    <property type="match status" value="1"/>
</dbReference>